<dbReference type="EMBL" id="FYEX01000001">
    <property type="protein sequence ID" value="SNC61851.1"/>
    <property type="molecule type" value="Genomic_DNA"/>
</dbReference>
<organism evidence="4 5">
    <name type="scientific">Polynucleobacter victoriensis</name>
    <dbReference type="NCBI Taxonomy" id="2049319"/>
    <lineage>
        <taxon>Bacteria</taxon>
        <taxon>Pseudomonadati</taxon>
        <taxon>Pseudomonadota</taxon>
        <taxon>Betaproteobacteria</taxon>
        <taxon>Burkholderiales</taxon>
        <taxon>Burkholderiaceae</taxon>
        <taxon>Polynucleobacter</taxon>
    </lineage>
</organism>
<keyword evidence="2 3" id="KW-0802">TPR repeat</keyword>
<dbReference type="Gene3D" id="1.25.40.10">
    <property type="entry name" value="Tetratricopeptide repeat domain"/>
    <property type="match status" value="3"/>
</dbReference>
<dbReference type="SUPFAM" id="SSF48452">
    <property type="entry name" value="TPR-like"/>
    <property type="match status" value="2"/>
</dbReference>
<evidence type="ECO:0000256" key="2">
    <source>
        <dbReference type="ARBA" id="ARBA00022803"/>
    </source>
</evidence>
<dbReference type="PROSITE" id="PS50293">
    <property type="entry name" value="TPR_REGION"/>
    <property type="match status" value="2"/>
</dbReference>
<dbReference type="AlphaFoldDB" id="A0A212T7N3"/>
<reference evidence="4 5" key="1">
    <citation type="submission" date="2017-06" db="EMBL/GenBank/DDBJ databases">
        <authorList>
            <person name="Kim H.J."/>
            <person name="Triplett B.A."/>
        </authorList>
    </citation>
    <scope>NUCLEOTIDE SEQUENCE [LARGE SCALE GENOMIC DNA]</scope>
    <source>
        <strain evidence="4 5">MWH-VicM1</strain>
    </source>
</reference>
<evidence type="ECO:0000313" key="5">
    <source>
        <dbReference type="Proteomes" id="UP000197215"/>
    </source>
</evidence>
<feature type="repeat" description="TPR" evidence="3">
    <location>
        <begin position="108"/>
        <end position="141"/>
    </location>
</feature>
<feature type="repeat" description="TPR" evidence="3">
    <location>
        <begin position="142"/>
        <end position="175"/>
    </location>
</feature>
<dbReference type="SUPFAM" id="SSF53756">
    <property type="entry name" value="UDP-Glycosyltransferase/glycogen phosphorylase"/>
    <property type="match status" value="1"/>
</dbReference>
<dbReference type="PROSITE" id="PS50005">
    <property type="entry name" value="TPR"/>
    <property type="match status" value="4"/>
</dbReference>
<evidence type="ECO:0000256" key="1">
    <source>
        <dbReference type="ARBA" id="ARBA00022737"/>
    </source>
</evidence>
<dbReference type="Pfam" id="PF13181">
    <property type="entry name" value="TPR_8"/>
    <property type="match status" value="1"/>
</dbReference>
<accession>A0A212T7N3</accession>
<dbReference type="PANTHER" id="PTHR44943:SF4">
    <property type="entry name" value="TPR REPEAT-CONTAINING PROTEIN MJ0798"/>
    <property type="match status" value="1"/>
</dbReference>
<dbReference type="Pfam" id="PF00515">
    <property type="entry name" value="TPR_1"/>
    <property type="match status" value="2"/>
</dbReference>
<dbReference type="Pfam" id="PF13174">
    <property type="entry name" value="TPR_6"/>
    <property type="match status" value="1"/>
</dbReference>
<dbReference type="OrthoDB" id="8886062at2"/>
<dbReference type="InterPro" id="IPR013105">
    <property type="entry name" value="TPR_2"/>
</dbReference>
<feature type="repeat" description="TPR" evidence="3">
    <location>
        <begin position="210"/>
        <end position="243"/>
    </location>
</feature>
<dbReference type="Pfam" id="PF07719">
    <property type="entry name" value="TPR_2"/>
    <property type="match status" value="1"/>
</dbReference>
<dbReference type="InterPro" id="IPR011990">
    <property type="entry name" value="TPR-like_helical_dom_sf"/>
</dbReference>
<dbReference type="InterPro" id="IPR051685">
    <property type="entry name" value="Ycf3/AcsC/BcsC/TPR_MFPF"/>
</dbReference>
<gene>
    <name evidence="4" type="ORF">SAMN06295916_0559</name>
</gene>
<feature type="repeat" description="TPR" evidence="3">
    <location>
        <begin position="176"/>
        <end position="209"/>
    </location>
</feature>
<dbReference type="InterPro" id="IPR024365">
    <property type="entry name" value="DUF3839"/>
</dbReference>
<keyword evidence="1" id="KW-0677">Repeat</keyword>
<dbReference type="SMART" id="SM00028">
    <property type="entry name" value="TPR"/>
    <property type="match status" value="6"/>
</dbReference>
<dbReference type="Pfam" id="PF12943">
    <property type="entry name" value="DUF3839"/>
    <property type="match status" value="1"/>
</dbReference>
<dbReference type="RefSeq" id="WP_088812450.1">
    <property type="nucleotide sequence ID" value="NZ_FYEX01000001.1"/>
</dbReference>
<evidence type="ECO:0000256" key="3">
    <source>
        <dbReference type="PROSITE-ProRule" id="PRU00339"/>
    </source>
</evidence>
<evidence type="ECO:0000313" key="4">
    <source>
        <dbReference type="EMBL" id="SNC61851.1"/>
    </source>
</evidence>
<proteinExistence type="predicted"/>
<dbReference type="Gene3D" id="3.40.50.2000">
    <property type="entry name" value="Glycogen Phosphorylase B"/>
    <property type="match status" value="1"/>
</dbReference>
<dbReference type="InterPro" id="IPR019734">
    <property type="entry name" value="TPR_rpt"/>
</dbReference>
<name>A0A212T7N3_9BURK</name>
<keyword evidence="5" id="KW-1185">Reference proteome</keyword>
<protein>
    <submittedName>
        <fullName evidence="4">Tetratricopeptide (TPR) repeat</fullName>
    </submittedName>
</protein>
<dbReference type="PANTHER" id="PTHR44943">
    <property type="entry name" value="CELLULOSE SYNTHASE OPERON PROTEIN C"/>
    <property type="match status" value="1"/>
</dbReference>
<sequence>MNDSEKKQSLALAEHYFRSNNYQFAEHILNTIIKIDPNNSKANELLAYIYGNKGDSNTSYQLLEKSCSKEDCSPEALYYLGSAQLKLNLYEKAVGSFKQSIEKAGVFFEALHDLATTYGHLGQTQEALSCYLDCLKLNQNSYELYFNIAKCLDDLKRHLEALNYYDRALQLQPTFTLAWYNKALTLYDLKRFEEALFHYDKAIQLQPTFAEAWSNKGEALKNLKRFDEALSHYDQAIQIKPDLFDSYWNKSLALLTIGNFRDGWDLYSYRWKRNNADKYHHNNIKELESLDNLTNKNILVWHEQGYGDTIQFSRYISKLIDLGANVTFEVQKSLQKLMQANLSCNVIHKTSEENIYDFQIPLLSLPKLFGTRLETIPAIKPVITVATEDIKKWIDKLNLSKSKVNIGLAISGNTNQQTNAERSIPLEKIQPLCKHGNIFLIQNYLLSDDQKYLEEHPEINYLGNYLSDFTDTAEIVGCMDIIISTCTSLVHLAGSMNKKTFLMSRWAPDWRWLLDRDDSPWYPSVKIFRQQSIGNWDSVINQIEVDFIKNQLQASEPKN</sequence>
<dbReference type="Proteomes" id="UP000197215">
    <property type="component" value="Unassembled WGS sequence"/>
</dbReference>